<evidence type="ECO:0000256" key="1">
    <source>
        <dbReference type="SAM" id="Phobius"/>
    </source>
</evidence>
<proteinExistence type="predicted"/>
<evidence type="ECO:0000313" key="2">
    <source>
        <dbReference type="EMBL" id="KAB7740556.1"/>
    </source>
</evidence>
<reference evidence="2 3" key="1">
    <citation type="submission" date="2019-09" db="EMBL/GenBank/DDBJ databases">
        <title>Parvibaculum sedimenti sp. nov., isolated from sediment.</title>
        <authorList>
            <person name="Wang Y."/>
        </authorList>
    </citation>
    <scope>NUCLEOTIDE SEQUENCE [LARGE SCALE GENOMIC DNA]</scope>
    <source>
        <strain evidence="2 3">HXT-9</strain>
    </source>
</reference>
<evidence type="ECO:0008006" key="4">
    <source>
        <dbReference type="Google" id="ProtNLM"/>
    </source>
</evidence>
<protein>
    <recommendedName>
        <fullName evidence="4">Holin</fullName>
    </recommendedName>
</protein>
<feature type="transmembrane region" description="Helical" evidence="1">
    <location>
        <begin position="6"/>
        <end position="23"/>
    </location>
</feature>
<comment type="caution">
    <text evidence="2">The sequence shown here is derived from an EMBL/GenBank/DDBJ whole genome shotgun (WGS) entry which is preliminary data.</text>
</comment>
<sequence length="81" mass="8603">MEFVPIALTFLIFAGSLLGFFCSKNKGFGKYTTSLLLLILVLFVGAVAFVTGKIDWPNLGNLLFAIAGYAGGLVTPKDDQG</sequence>
<accession>A0A6N6VP17</accession>
<dbReference type="Proteomes" id="UP000468901">
    <property type="component" value="Unassembled WGS sequence"/>
</dbReference>
<keyword evidence="3" id="KW-1185">Reference proteome</keyword>
<name>A0A6N6VP17_9HYPH</name>
<feature type="transmembrane region" description="Helical" evidence="1">
    <location>
        <begin position="35"/>
        <end position="54"/>
    </location>
</feature>
<dbReference type="EMBL" id="WESC01000006">
    <property type="protein sequence ID" value="KAB7740556.1"/>
    <property type="molecule type" value="Genomic_DNA"/>
</dbReference>
<keyword evidence="1" id="KW-0812">Transmembrane</keyword>
<dbReference type="AlphaFoldDB" id="A0A6N6VP17"/>
<evidence type="ECO:0000313" key="3">
    <source>
        <dbReference type="Proteomes" id="UP000468901"/>
    </source>
</evidence>
<keyword evidence="1" id="KW-1133">Transmembrane helix</keyword>
<keyword evidence="1" id="KW-0472">Membrane</keyword>
<gene>
    <name evidence="2" type="ORF">F2P47_08495</name>
</gene>
<dbReference type="RefSeq" id="WP_152215920.1">
    <property type="nucleotide sequence ID" value="NZ_WESC01000006.1"/>
</dbReference>
<organism evidence="2 3">
    <name type="scientific">Parvibaculum sedimenti</name>
    <dbReference type="NCBI Taxonomy" id="2608632"/>
    <lineage>
        <taxon>Bacteria</taxon>
        <taxon>Pseudomonadati</taxon>
        <taxon>Pseudomonadota</taxon>
        <taxon>Alphaproteobacteria</taxon>
        <taxon>Hyphomicrobiales</taxon>
        <taxon>Parvibaculaceae</taxon>
        <taxon>Parvibaculum</taxon>
    </lineage>
</organism>